<dbReference type="EMBL" id="JANEYF010002442">
    <property type="protein sequence ID" value="KAJ8946421.1"/>
    <property type="molecule type" value="Genomic_DNA"/>
</dbReference>
<dbReference type="Gene3D" id="3.30.200.20">
    <property type="entry name" value="Phosphorylase Kinase, domain 1"/>
    <property type="match status" value="1"/>
</dbReference>
<dbReference type="SUPFAM" id="SSF56112">
    <property type="entry name" value="Protein kinase-like (PK-like)"/>
    <property type="match status" value="1"/>
</dbReference>
<proteinExistence type="predicted"/>
<dbReference type="InterPro" id="IPR011009">
    <property type="entry name" value="Kinase-like_dom_sf"/>
</dbReference>
<evidence type="ECO:0000256" key="11">
    <source>
        <dbReference type="ARBA" id="ARBA00048367"/>
    </source>
</evidence>
<evidence type="ECO:0000256" key="6">
    <source>
        <dbReference type="ARBA" id="ARBA00022840"/>
    </source>
</evidence>
<comment type="catalytic activity">
    <reaction evidence="10">
        <text>L-threonyl-[protein] + ATP = O-phospho-L-threonyl-[protein] + ADP + H(+)</text>
        <dbReference type="Rhea" id="RHEA:46608"/>
        <dbReference type="Rhea" id="RHEA-COMP:11060"/>
        <dbReference type="Rhea" id="RHEA-COMP:11605"/>
        <dbReference type="ChEBI" id="CHEBI:15378"/>
        <dbReference type="ChEBI" id="CHEBI:30013"/>
        <dbReference type="ChEBI" id="CHEBI:30616"/>
        <dbReference type="ChEBI" id="CHEBI:61977"/>
        <dbReference type="ChEBI" id="CHEBI:456216"/>
        <dbReference type="EC" id="2.7.11.22"/>
    </reaction>
</comment>
<dbReference type="PROSITE" id="PS50011">
    <property type="entry name" value="PROTEIN_KINASE_DOM"/>
    <property type="match status" value="1"/>
</dbReference>
<dbReference type="GO" id="GO:0005634">
    <property type="term" value="C:nucleus"/>
    <property type="evidence" value="ECO:0007669"/>
    <property type="project" value="TreeGrafter"/>
</dbReference>
<feature type="domain" description="Protein kinase" evidence="12">
    <location>
        <begin position="4"/>
        <end position="254"/>
    </location>
</feature>
<keyword evidence="2" id="KW-0723">Serine/threonine-protein kinase</keyword>
<evidence type="ECO:0000256" key="1">
    <source>
        <dbReference type="ARBA" id="ARBA00012425"/>
    </source>
</evidence>
<keyword evidence="4" id="KW-0547">Nucleotide-binding</keyword>
<evidence type="ECO:0000256" key="2">
    <source>
        <dbReference type="ARBA" id="ARBA00022527"/>
    </source>
</evidence>
<evidence type="ECO:0000256" key="10">
    <source>
        <dbReference type="ARBA" id="ARBA00047811"/>
    </source>
</evidence>
<dbReference type="PANTHER" id="PTHR24056">
    <property type="entry name" value="CELL DIVISION PROTEIN KINASE"/>
    <property type="match status" value="1"/>
</dbReference>
<comment type="caution">
    <text evidence="13">The sequence shown here is derived from an EMBL/GenBank/DDBJ whole genome shotgun (WGS) entry which is preliminary data.</text>
</comment>
<dbReference type="Proteomes" id="UP001162156">
    <property type="component" value="Unassembled WGS sequence"/>
</dbReference>
<keyword evidence="14" id="KW-1185">Reference proteome</keyword>
<dbReference type="EC" id="2.7.11.22" evidence="1"/>
<accession>A0AAV8Y677</accession>
<comment type="catalytic activity">
    <reaction evidence="11">
        <text>L-seryl-[protein] + ATP = O-phospho-L-seryl-[protein] + ADP + H(+)</text>
        <dbReference type="Rhea" id="RHEA:17989"/>
        <dbReference type="Rhea" id="RHEA-COMP:9863"/>
        <dbReference type="Rhea" id="RHEA-COMP:11604"/>
        <dbReference type="ChEBI" id="CHEBI:15378"/>
        <dbReference type="ChEBI" id="CHEBI:29999"/>
        <dbReference type="ChEBI" id="CHEBI:30616"/>
        <dbReference type="ChEBI" id="CHEBI:83421"/>
        <dbReference type="ChEBI" id="CHEBI:456216"/>
        <dbReference type="EC" id="2.7.11.22"/>
    </reaction>
</comment>
<evidence type="ECO:0000256" key="4">
    <source>
        <dbReference type="ARBA" id="ARBA00022741"/>
    </source>
</evidence>
<gene>
    <name evidence="13" type="ORF">NQ314_008903</name>
</gene>
<keyword evidence="3" id="KW-0808">Transferase</keyword>
<keyword evidence="5" id="KW-0418">Kinase</keyword>
<evidence type="ECO:0000313" key="13">
    <source>
        <dbReference type="EMBL" id="KAJ8946421.1"/>
    </source>
</evidence>
<evidence type="ECO:0000256" key="5">
    <source>
        <dbReference type="ARBA" id="ARBA00022777"/>
    </source>
</evidence>
<dbReference type="InterPro" id="IPR000719">
    <property type="entry name" value="Prot_kinase_dom"/>
</dbReference>
<sequence length="300" mass="34024">MNNYKLLGRAGEGAHGFVFKGMDLRDDTLVALKKIAFNPNLGVPKNTMREICALRALTSNHIVQLIEVTSMGNCVVLVMEFLPWSLADVLKNTRTPITLPQIKTSKGILKIADFGLARIYSNDKPRLYSHQVATRWYRAPELLYGSRTYTPSVDMWSVGCILGEMINRQPVFPGETDIEQLAIVLNTLGTPNEDIWPGLTQLPDYNKIAFTPNNGKRWSIIFPTADTFTLDLISKILIYNGAKRMLAKEVEIFFIHSNALKNKFLFEKPLPAKLSDMPKLEEIKSDEPPWNFIEFDEIFN</sequence>
<evidence type="ECO:0000259" key="12">
    <source>
        <dbReference type="PROSITE" id="PS50011"/>
    </source>
</evidence>
<dbReference type="PANTHER" id="PTHR24056:SF171">
    <property type="entry name" value="CYCLIN-DEPENDENT KINASE 20"/>
    <property type="match status" value="1"/>
</dbReference>
<evidence type="ECO:0000256" key="7">
    <source>
        <dbReference type="ARBA" id="ARBA00035711"/>
    </source>
</evidence>
<dbReference type="Gene3D" id="1.10.510.10">
    <property type="entry name" value="Transferase(Phosphotransferase) domain 1"/>
    <property type="match status" value="1"/>
</dbReference>
<evidence type="ECO:0000256" key="3">
    <source>
        <dbReference type="ARBA" id="ARBA00022679"/>
    </source>
</evidence>
<organism evidence="13 14">
    <name type="scientific">Rhamnusium bicolor</name>
    <dbReference type="NCBI Taxonomy" id="1586634"/>
    <lineage>
        <taxon>Eukaryota</taxon>
        <taxon>Metazoa</taxon>
        <taxon>Ecdysozoa</taxon>
        <taxon>Arthropoda</taxon>
        <taxon>Hexapoda</taxon>
        <taxon>Insecta</taxon>
        <taxon>Pterygota</taxon>
        <taxon>Neoptera</taxon>
        <taxon>Endopterygota</taxon>
        <taxon>Coleoptera</taxon>
        <taxon>Polyphaga</taxon>
        <taxon>Cucujiformia</taxon>
        <taxon>Chrysomeloidea</taxon>
        <taxon>Cerambycidae</taxon>
        <taxon>Lepturinae</taxon>
        <taxon>Rhagiini</taxon>
        <taxon>Rhamnusium</taxon>
    </lineage>
</organism>
<dbReference type="InterPro" id="IPR050108">
    <property type="entry name" value="CDK"/>
</dbReference>
<dbReference type="Pfam" id="PF00069">
    <property type="entry name" value="Pkinase"/>
    <property type="match status" value="2"/>
</dbReference>
<evidence type="ECO:0000313" key="14">
    <source>
        <dbReference type="Proteomes" id="UP001162156"/>
    </source>
</evidence>
<keyword evidence="6" id="KW-0067">ATP-binding</keyword>
<name>A0AAV8Y677_9CUCU</name>
<evidence type="ECO:0000256" key="8">
    <source>
        <dbReference type="ARBA" id="ARBA00035720"/>
    </source>
</evidence>
<evidence type="ECO:0000256" key="9">
    <source>
        <dbReference type="ARBA" id="ARBA00035723"/>
    </source>
</evidence>
<dbReference type="FunFam" id="3.30.200.20:FF:000579">
    <property type="entry name" value="cyclin-dependent kinase 20"/>
    <property type="match status" value="1"/>
</dbReference>
<dbReference type="GO" id="GO:0005524">
    <property type="term" value="F:ATP binding"/>
    <property type="evidence" value="ECO:0007669"/>
    <property type="project" value="UniProtKB-KW"/>
</dbReference>
<protein>
    <recommendedName>
        <fullName evidence="7">Cyclin-dependent kinase 20</fullName>
        <ecNumber evidence="1">2.7.11.22</ecNumber>
    </recommendedName>
    <alternativeName>
        <fullName evidence="8">Cell cycle-related kinase</fullName>
    </alternativeName>
    <alternativeName>
        <fullName evidence="9">Cell division protein kinase 20</fullName>
    </alternativeName>
</protein>
<dbReference type="AlphaFoldDB" id="A0AAV8Y677"/>
<reference evidence="13" key="1">
    <citation type="journal article" date="2023" name="Insect Mol. Biol.">
        <title>Genome sequencing provides insights into the evolution of gene families encoding plant cell wall-degrading enzymes in longhorned beetles.</title>
        <authorList>
            <person name="Shin N.R."/>
            <person name="Okamura Y."/>
            <person name="Kirsch R."/>
            <person name="Pauchet Y."/>
        </authorList>
    </citation>
    <scope>NUCLEOTIDE SEQUENCE</scope>
    <source>
        <strain evidence="13">RBIC_L_NR</strain>
    </source>
</reference>
<dbReference type="FunFam" id="1.10.510.10:FF:000624">
    <property type="entry name" value="Mitogen-activated protein kinase"/>
    <property type="match status" value="1"/>
</dbReference>
<dbReference type="GO" id="GO:0004693">
    <property type="term" value="F:cyclin-dependent protein serine/threonine kinase activity"/>
    <property type="evidence" value="ECO:0007669"/>
    <property type="project" value="UniProtKB-EC"/>
</dbReference>